<dbReference type="PANTHER" id="PTHR46060">
    <property type="entry name" value="MARINER MOS1 TRANSPOSASE-LIKE PROTEIN"/>
    <property type="match status" value="1"/>
</dbReference>
<keyword evidence="1" id="KW-0489">Methyltransferase</keyword>
<sequence>MAKLHEIGFELIPPPPYSPDLAPTDFLFLLRNLKIWLSGKKFSSNEDAIAAVNTYFAAFNKYFFSTG</sequence>
<keyword evidence="1" id="KW-0808">Transferase</keyword>
<dbReference type="AlphaFoldDB" id="A0A154PUG7"/>
<reference evidence="1 2" key="1">
    <citation type="submission" date="2015-07" db="EMBL/GenBank/DDBJ databases">
        <title>The genome of Dufourea novaeangliae.</title>
        <authorList>
            <person name="Pan H."/>
            <person name="Kapheim K."/>
        </authorList>
    </citation>
    <scope>NUCLEOTIDE SEQUENCE [LARGE SCALE GENOMIC DNA]</scope>
    <source>
        <strain evidence="1">0120121106</strain>
        <tissue evidence="1">Whole body</tissue>
    </source>
</reference>
<organism evidence="1 2">
    <name type="scientific">Dufourea novaeangliae</name>
    <name type="common">Sweat bee</name>
    <dbReference type="NCBI Taxonomy" id="178035"/>
    <lineage>
        <taxon>Eukaryota</taxon>
        <taxon>Metazoa</taxon>
        <taxon>Ecdysozoa</taxon>
        <taxon>Arthropoda</taxon>
        <taxon>Hexapoda</taxon>
        <taxon>Insecta</taxon>
        <taxon>Pterygota</taxon>
        <taxon>Neoptera</taxon>
        <taxon>Endopterygota</taxon>
        <taxon>Hymenoptera</taxon>
        <taxon>Apocrita</taxon>
        <taxon>Aculeata</taxon>
        <taxon>Apoidea</taxon>
        <taxon>Anthophila</taxon>
        <taxon>Halictidae</taxon>
        <taxon>Rophitinae</taxon>
        <taxon>Dufourea</taxon>
    </lineage>
</organism>
<accession>A0A154PUG7</accession>
<evidence type="ECO:0000313" key="2">
    <source>
        <dbReference type="Proteomes" id="UP000076502"/>
    </source>
</evidence>
<proteinExistence type="predicted"/>
<keyword evidence="2" id="KW-1185">Reference proteome</keyword>
<dbReference type="Proteomes" id="UP000076502">
    <property type="component" value="Unassembled WGS sequence"/>
</dbReference>
<name>A0A154PUG7_DUFNO</name>
<evidence type="ECO:0000313" key="1">
    <source>
        <dbReference type="EMBL" id="KZC15084.1"/>
    </source>
</evidence>
<dbReference type="EMBL" id="KQ435215">
    <property type="protein sequence ID" value="KZC15084.1"/>
    <property type="molecule type" value="Genomic_DNA"/>
</dbReference>
<gene>
    <name evidence="1" type="ORF">WN55_09462</name>
</gene>
<dbReference type="InterPro" id="IPR036397">
    <property type="entry name" value="RNaseH_sf"/>
</dbReference>
<protein>
    <submittedName>
        <fullName evidence="1">Histone-lysine N-methyltransferase SETMAR</fullName>
    </submittedName>
</protein>
<dbReference type="GO" id="GO:0003676">
    <property type="term" value="F:nucleic acid binding"/>
    <property type="evidence" value="ECO:0007669"/>
    <property type="project" value="InterPro"/>
</dbReference>
<dbReference type="PANTHER" id="PTHR46060:SF1">
    <property type="entry name" value="MARINER MOS1 TRANSPOSASE-LIKE PROTEIN"/>
    <property type="match status" value="1"/>
</dbReference>
<dbReference type="GO" id="GO:0032259">
    <property type="term" value="P:methylation"/>
    <property type="evidence" value="ECO:0007669"/>
    <property type="project" value="UniProtKB-KW"/>
</dbReference>
<dbReference type="Gene3D" id="3.30.420.10">
    <property type="entry name" value="Ribonuclease H-like superfamily/Ribonuclease H"/>
    <property type="match status" value="1"/>
</dbReference>
<dbReference type="InterPro" id="IPR052709">
    <property type="entry name" value="Transposase-MT_Hybrid"/>
</dbReference>
<dbReference type="GO" id="GO:0008168">
    <property type="term" value="F:methyltransferase activity"/>
    <property type="evidence" value="ECO:0007669"/>
    <property type="project" value="UniProtKB-KW"/>
</dbReference>
<dbReference type="STRING" id="178035.A0A154PUG7"/>